<name>A0A0P1FU23_9RHOB</name>
<dbReference type="InterPro" id="IPR005119">
    <property type="entry name" value="LysR_subst-bd"/>
</dbReference>
<proteinExistence type="inferred from homology"/>
<dbReference type="InterPro" id="IPR000847">
    <property type="entry name" value="LysR_HTH_N"/>
</dbReference>
<reference evidence="6 8" key="2">
    <citation type="submission" date="2015-09" db="EMBL/GenBank/DDBJ databases">
        <authorList>
            <person name="Rodrigo-Torres L."/>
            <person name="Arahal D.R."/>
        </authorList>
    </citation>
    <scope>NUCLEOTIDE SEQUENCE [LARGE SCALE GENOMIC DNA]</scope>
    <source>
        <strain evidence="6 8">CECT 5118</strain>
    </source>
</reference>
<keyword evidence="2" id="KW-0805">Transcription regulation</keyword>
<dbReference type="GO" id="GO:0003700">
    <property type="term" value="F:DNA-binding transcription factor activity"/>
    <property type="evidence" value="ECO:0007669"/>
    <property type="project" value="InterPro"/>
</dbReference>
<evidence type="ECO:0000313" key="6">
    <source>
        <dbReference type="EMBL" id="CUH63176.1"/>
    </source>
</evidence>
<gene>
    <name evidence="7" type="primary">gcvA_7</name>
    <name evidence="6" type="synonym">gcvA_2</name>
    <name evidence="6" type="ORF">TL5118_00358</name>
    <name evidence="7" type="ORF">TL5120_01833</name>
</gene>
<dbReference type="Pfam" id="PF00126">
    <property type="entry name" value="HTH_1"/>
    <property type="match status" value="1"/>
</dbReference>
<dbReference type="Proteomes" id="UP000051887">
    <property type="component" value="Unassembled WGS sequence"/>
</dbReference>
<comment type="similarity">
    <text evidence="1">Belongs to the LysR transcriptional regulatory family.</text>
</comment>
<evidence type="ECO:0000256" key="4">
    <source>
        <dbReference type="ARBA" id="ARBA00023163"/>
    </source>
</evidence>
<reference evidence="7 9" key="1">
    <citation type="submission" date="2015-09" db="EMBL/GenBank/DDBJ databases">
        <authorList>
            <consortium name="Swine Surveillance"/>
        </authorList>
    </citation>
    <scope>NUCLEOTIDE SEQUENCE [LARGE SCALE GENOMIC DNA]</scope>
    <source>
        <strain evidence="7 9">5120</strain>
    </source>
</reference>
<dbReference type="PANTHER" id="PTHR30537:SF26">
    <property type="entry name" value="GLYCINE CLEAVAGE SYSTEM TRANSCRIPTIONAL ACTIVATOR"/>
    <property type="match status" value="1"/>
</dbReference>
<keyword evidence="3" id="KW-0238">DNA-binding</keyword>
<protein>
    <submittedName>
        <fullName evidence="7">Gcv operon activator</fullName>
    </submittedName>
</protein>
<dbReference type="PROSITE" id="PS50931">
    <property type="entry name" value="HTH_LYSR"/>
    <property type="match status" value="1"/>
</dbReference>
<keyword evidence="4" id="KW-0804">Transcription</keyword>
<dbReference type="RefSeq" id="WP_058243277.1">
    <property type="nucleotide sequence ID" value="NZ_CYSB01000005.1"/>
</dbReference>
<dbReference type="GO" id="GO:0043565">
    <property type="term" value="F:sequence-specific DNA binding"/>
    <property type="evidence" value="ECO:0007669"/>
    <property type="project" value="TreeGrafter"/>
</dbReference>
<accession>A0A0P1FU23</accession>
<evidence type="ECO:0000256" key="2">
    <source>
        <dbReference type="ARBA" id="ARBA00023015"/>
    </source>
</evidence>
<feature type="domain" description="HTH lysR-type" evidence="5">
    <location>
        <begin position="11"/>
        <end position="68"/>
    </location>
</feature>
<dbReference type="GO" id="GO:0006351">
    <property type="term" value="P:DNA-templated transcription"/>
    <property type="evidence" value="ECO:0007669"/>
    <property type="project" value="TreeGrafter"/>
</dbReference>
<dbReference type="Pfam" id="PF03466">
    <property type="entry name" value="LysR_substrate"/>
    <property type="match status" value="1"/>
</dbReference>
<dbReference type="Gene3D" id="3.40.190.10">
    <property type="entry name" value="Periplasmic binding protein-like II"/>
    <property type="match status" value="2"/>
</dbReference>
<evidence type="ECO:0000313" key="7">
    <source>
        <dbReference type="EMBL" id="CUH72037.1"/>
    </source>
</evidence>
<dbReference type="PANTHER" id="PTHR30537">
    <property type="entry name" value="HTH-TYPE TRANSCRIPTIONAL REGULATOR"/>
    <property type="match status" value="1"/>
</dbReference>
<dbReference type="Proteomes" id="UP000051086">
    <property type="component" value="Unassembled WGS sequence"/>
</dbReference>
<dbReference type="SUPFAM" id="SSF53850">
    <property type="entry name" value="Periplasmic binding protein-like II"/>
    <property type="match status" value="1"/>
</dbReference>
<dbReference type="AlphaFoldDB" id="A0A0P1FU23"/>
<dbReference type="EMBL" id="CYSB01000005">
    <property type="protein sequence ID" value="CUH63176.1"/>
    <property type="molecule type" value="Genomic_DNA"/>
</dbReference>
<evidence type="ECO:0000313" key="8">
    <source>
        <dbReference type="Proteomes" id="UP000051086"/>
    </source>
</evidence>
<sequence>MSVKPPRPMGPPLNALRAFEAAARLGGFSRAAEELCVTPGAVAQQIKQLEDWAGAPFFDRQAQGVQLNALGRQLLPMAERAFDQIADLAQGIRVAASPNRIHIAALPAVAQLWLSPRLPALRQKMPELEISVTALEEPPNLEREPYDLSVFYMPADKGQALVADQIQPVCAPSLAAQLQRPEDLSNCLCLVGSVWANDWSHWLKDGAGLPELSLRGPTYSLYSLAVQEAVNGAGVLMGHESLIAPLLKAGRLVAPFKRPVATGLALSLEMRQPVRDPLARFVAALKGA</sequence>
<evidence type="ECO:0000256" key="1">
    <source>
        <dbReference type="ARBA" id="ARBA00009437"/>
    </source>
</evidence>
<dbReference type="InterPro" id="IPR036388">
    <property type="entry name" value="WH-like_DNA-bd_sf"/>
</dbReference>
<dbReference type="OrthoDB" id="9813056at2"/>
<organism evidence="7 9">
    <name type="scientific">Thalassovita autumnalis</name>
    <dbReference type="NCBI Taxonomy" id="2072972"/>
    <lineage>
        <taxon>Bacteria</taxon>
        <taxon>Pseudomonadati</taxon>
        <taxon>Pseudomonadota</taxon>
        <taxon>Alphaproteobacteria</taxon>
        <taxon>Rhodobacterales</taxon>
        <taxon>Roseobacteraceae</taxon>
        <taxon>Thalassovita</taxon>
    </lineage>
</organism>
<dbReference type="SUPFAM" id="SSF46785">
    <property type="entry name" value="Winged helix' DNA-binding domain"/>
    <property type="match status" value="1"/>
</dbReference>
<dbReference type="InterPro" id="IPR036390">
    <property type="entry name" value="WH_DNA-bd_sf"/>
</dbReference>
<dbReference type="EMBL" id="CYSC01000027">
    <property type="protein sequence ID" value="CUH72037.1"/>
    <property type="molecule type" value="Genomic_DNA"/>
</dbReference>
<keyword evidence="8" id="KW-1185">Reference proteome</keyword>
<evidence type="ECO:0000313" key="9">
    <source>
        <dbReference type="Proteomes" id="UP000051887"/>
    </source>
</evidence>
<dbReference type="Gene3D" id="1.10.10.10">
    <property type="entry name" value="Winged helix-like DNA-binding domain superfamily/Winged helix DNA-binding domain"/>
    <property type="match status" value="1"/>
</dbReference>
<evidence type="ECO:0000256" key="3">
    <source>
        <dbReference type="ARBA" id="ARBA00023125"/>
    </source>
</evidence>
<evidence type="ECO:0000259" key="5">
    <source>
        <dbReference type="PROSITE" id="PS50931"/>
    </source>
</evidence>
<dbReference type="InterPro" id="IPR058163">
    <property type="entry name" value="LysR-type_TF_proteobact-type"/>
</dbReference>